<dbReference type="SUPFAM" id="SSF52172">
    <property type="entry name" value="CheY-like"/>
    <property type="match status" value="1"/>
</dbReference>
<dbReference type="GO" id="GO:0000160">
    <property type="term" value="P:phosphorelay signal transduction system"/>
    <property type="evidence" value="ECO:0007669"/>
    <property type="project" value="InterPro"/>
</dbReference>
<dbReference type="RefSeq" id="WP_090960041.1">
    <property type="nucleotide sequence ID" value="NZ_FOOA01000002.1"/>
</dbReference>
<dbReference type="InterPro" id="IPR001789">
    <property type="entry name" value="Sig_transdc_resp-reg_receiver"/>
</dbReference>
<gene>
    <name evidence="3" type="ORF">GGR05_001184</name>
</gene>
<dbReference type="SMART" id="SM00448">
    <property type="entry name" value="REC"/>
    <property type="match status" value="1"/>
</dbReference>
<dbReference type="AlphaFoldDB" id="A0A7W6FTJ2"/>
<evidence type="ECO:0000313" key="3">
    <source>
        <dbReference type="EMBL" id="MBB3935056.1"/>
    </source>
</evidence>
<dbReference type="Gene3D" id="3.40.50.2300">
    <property type="match status" value="1"/>
</dbReference>
<feature type="modified residue" description="4-aspartylphosphate" evidence="1">
    <location>
        <position position="57"/>
    </location>
</feature>
<comment type="caution">
    <text evidence="3">The sequence shown here is derived from an EMBL/GenBank/DDBJ whole genome shotgun (WGS) entry which is preliminary data.</text>
</comment>
<evidence type="ECO:0000256" key="1">
    <source>
        <dbReference type="PROSITE-ProRule" id="PRU00169"/>
    </source>
</evidence>
<dbReference type="OrthoDB" id="582170at2"/>
<dbReference type="InterPro" id="IPR011006">
    <property type="entry name" value="CheY-like_superfamily"/>
</dbReference>
<keyword evidence="1" id="KW-0597">Phosphoprotein</keyword>
<reference evidence="3 4" key="1">
    <citation type="submission" date="2020-08" db="EMBL/GenBank/DDBJ databases">
        <title>Genomic Encyclopedia of Type Strains, Phase IV (KMG-IV): sequencing the most valuable type-strain genomes for metagenomic binning, comparative biology and taxonomic classification.</title>
        <authorList>
            <person name="Goeker M."/>
        </authorList>
    </citation>
    <scope>NUCLEOTIDE SEQUENCE [LARGE SCALE GENOMIC DNA]</scope>
    <source>
        <strain evidence="3 4">DSM 25024</strain>
    </source>
</reference>
<accession>A0A7W6FTJ2</accession>
<name>A0A7W6FTJ2_9HYPH</name>
<evidence type="ECO:0000313" key="4">
    <source>
        <dbReference type="Proteomes" id="UP000531216"/>
    </source>
</evidence>
<protein>
    <submittedName>
        <fullName evidence="3">CheY-like chemotaxis protein</fullName>
    </submittedName>
</protein>
<organism evidence="3 4">
    <name type="scientific">Aureimonas phyllosphaerae</name>
    <dbReference type="NCBI Taxonomy" id="1166078"/>
    <lineage>
        <taxon>Bacteria</taxon>
        <taxon>Pseudomonadati</taxon>
        <taxon>Pseudomonadota</taxon>
        <taxon>Alphaproteobacteria</taxon>
        <taxon>Hyphomicrobiales</taxon>
        <taxon>Aurantimonadaceae</taxon>
        <taxon>Aureimonas</taxon>
    </lineage>
</organism>
<feature type="domain" description="Response regulatory" evidence="2">
    <location>
        <begin position="6"/>
        <end position="117"/>
    </location>
</feature>
<proteinExistence type="predicted"/>
<keyword evidence="4" id="KW-1185">Reference proteome</keyword>
<dbReference type="EMBL" id="JACIDO010000002">
    <property type="protein sequence ID" value="MBB3935056.1"/>
    <property type="molecule type" value="Genomic_DNA"/>
</dbReference>
<evidence type="ECO:0000259" key="2">
    <source>
        <dbReference type="PROSITE" id="PS50110"/>
    </source>
</evidence>
<dbReference type="PROSITE" id="PS50110">
    <property type="entry name" value="RESPONSE_REGULATORY"/>
    <property type="match status" value="1"/>
</dbReference>
<dbReference type="Proteomes" id="UP000531216">
    <property type="component" value="Unassembled WGS sequence"/>
</dbReference>
<sequence>MLQNKQILLVEDDFLIARPLAERLEDMGATVIGPTATIEESIALIARVPDIDAALMDVNLAGEMSYPVAYDLARRNVPFVFLTAYDPSLVAARFRDVPVFAKPVEFERVLEALQSLTDGKASSN</sequence>